<dbReference type="AlphaFoldDB" id="Q47V21"/>
<dbReference type="Proteomes" id="UP000000547">
    <property type="component" value="Chromosome"/>
</dbReference>
<gene>
    <name evidence="1" type="ordered locus">CPS_4707</name>
</gene>
<proteinExistence type="predicted"/>
<protein>
    <submittedName>
        <fullName evidence="1">Uncharacterized protein</fullName>
    </submittedName>
</protein>
<name>Q47V21_COLP3</name>
<dbReference type="EMBL" id="CP000083">
    <property type="protein sequence ID" value="AAZ26636.1"/>
    <property type="molecule type" value="Genomic_DNA"/>
</dbReference>
<evidence type="ECO:0000313" key="1">
    <source>
        <dbReference type="EMBL" id="AAZ26636.1"/>
    </source>
</evidence>
<dbReference type="STRING" id="167879.CPS_4707"/>
<accession>Q47V21</accession>
<evidence type="ECO:0000313" key="2">
    <source>
        <dbReference type="Proteomes" id="UP000000547"/>
    </source>
</evidence>
<dbReference type="KEGG" id="cps:CPS_4707"/>
<sequence length="48" mass="5162">MDVLATGTVAVCAEREVSVAENCVVKAEVLILSMVTSYVTEYLIKLIS</sequence>
<reference evidence="1" key="1">
    <citation type="journal article" date="2005" name="Proc. Natl. Acad. Sci. U.S.A.">
        <title>The psychrophilic lifestyle as revealed by the genome sequence of Colwellia psychrerythraea 34H through genomic and proteomic analyses.</title>
        <authorList>
            <person name="Methe B.A."/>
            <person name="Nelson K.E."/>
            <person name="Deming J.W."/>
            <person name="Momen B."/>
            <person name="Melamud E."/>
            <person name="Zhang X."/>
            <person name="Moult J."/>
            <person name="Madupu R."/>
            <person name="Nelson W.C."/>
            <person name="Dodson R.J."/>
            <person name="Brinkac L.M."/>
            <person name="Daugherty S.C."/>
            <person name="Durkin A.S."/>
            <person name="DeBoy R.T."/>
            <person name="Kolonay J.F."/>
            <person name="Sullivan S.A."/>
            <person name="Zhou L."/>
            <person name="Davidsen T.M."/>
            <person name="Wu M."/>
            <person name="Huston A.L."/>
            <person name="Lewis M."/>
            <person name="Weaver B."/>
            <person name="Weidman J.F."/>
            <person name="Khouri H."/>
            <person name="Utterback T.R."/>
            <person name="Feldblyum T.V."/>
            <person name="Fraser C.M."/>
        </authorList>
    </citation>
    <scope>NUCLEOTIDE SEQUENCE [LARGE SCALE GENOMIC DNA]</scope>
    <source>
        <strain evidence="1">34H</strain>
    </source>
</reference>
<organism evidence="1 2">
    <name type="scientific">Colwellia psychrerythraea (strain 34H / ATCC BAA-681)</name>
    <name type="common">Vibrio psychroerythus</name>
    <dbReference type="NCBI Taxonomy" id="167879"/>
    <lineage>
        <taxon>Bacteria</taxon>
        <taxon>Pseudomonadati</taxon>
        <taxon>Pseudomonadota</taxon>
        <taxon>Gammaproteobacteria</taxon>
        <taxon>Alteromonadales</taxon>
        <taxon>Colwelliaceae</taxon>
        <taxon>Colwellia</taxon>
    </lineage>
</organism>
<dbReference type="HOGENOM" id="CLU_3151656_0_0_6"/>